<dbReference type="InterPro" id="IPR027417">
    <property type="entry name" value="P-loop_NTPase"/>
</dbReference>
<evidence type="ECO:0008006" key="2">
    <source>
        <dbReference type="Google" id="ProtNLM"/>
    </source>
</evidence>
<protein>
    <recommendedName>
        <fullName evidence="2">Dynamin-type G domain-containing protein</fullName>
    </recommendedName>
</protein>
<accession>A0A0G4F7Z4</accession>
<dbReference type="EMBL" id="CDMZ01000172">
    <property type="protein sequence ID" value="CEM08360.1"/>
    <property type="molecule type" value="Genomic_DNA"/>
</dbReference>
<proteinExistence type="predicted"/>
<organism evidence="1">
    <name type="scientific">Chromera velia CCMP2878</name>
    <dbReference type="NCBI Taxonomy" id="1169474"/>
    <lineage>
        <taxon>Eukaryota</taxon>
        <taxon>Sar</taxon>
        <taxon>Alveolata</taxon>
        <taxon>Colpodellida</taxon>
        <taxon>Chromeraceae</taxon>
        <taxon>Chromera</taxon>
    </lineage>
</organism>
<dbReference type="Gene3D" id="3.40.50.300">
    <property type="entry name" value="P-loop containing nucleotide triphosphate hydrolases"/>
    <property type="match status" value="1"/>
</dbReference>
<sequence>MYMVKHSQYKKITYTLDLPSLGASEGYAREDLEDVGTMVSRLESHMKESQIKNMEPSKCSDKVITLTITSLSPDIILIDMPGIIPNPGAGQQDAAAAVKHINAKYAWMTDCVLIIVLKATENMPT</sequence>
<evidence type="ECO:0000313" key="1">
    <source>
        <dbReference type="EMBL" id="CEM08360.1"/>
    </source>
</evidence>
<gene>
    <name evidence="1" type="ORF">Cvel_15556</name>
</gene>
<reference evidence="1" key="1">
    <citation type="submission" date="2014-11" db="EMBL/GenBank/DDBJ databases">
        <authorList>
            <person name="Otto D Thomas"/>
            <person name="Naeem Raeece"/>
        </authorList>
    </citation>
    <scope>NUCLEOTIDE SEQUENCE</scope>
</reference>
<dbReference type="AlphaFoldDB" id="A0A0G4F7Z4"/>
<dbReference type="VEuPathDB" id="CryptoDB:Cvel_15556"/>
<name>A0A0G4F7Z4_9ALVE</name>
<dbReference type="PhylomeDB" id="A0A0G4F7Z4"/>